<accession>A0AA94TKD7</accession>
<dbReference type="InterPro" id="IPR036388">
    <property type="entry name" value="WH-like_DNA-bd_sf"/>
</dbReference>
<dbReference type="Pfam" id="PF03466">
    <property type="entry name" value="LysR_substrate"/>
    <property type="match status" value="1"/>
</dbReference>
<evidence type="ECO:0000259" key="5">
    <source>
        <dbReference type="PROSITE" id="PS50931"/>
    </source>
</evidence>
<dbReference type="Gene3D" id="1.10.10.10">
    <property type="entry name" value="Winged helix-like DNA-binding domain superfamily/Winged helix DNA-binding domain"/>
    <property type="match status" value="1"/>
</dbReference>
<sequence>MRYFLAVAETLHFRKAAERLHMTQPPLSQQIAAFEAELGVALFERDRRSVKLTEAGESLLRDVRTILAAIDQARRRTVDTGLGRRGRLRVGFMGPAIDGPLGPDLKRFAERHPGIVLELTEKSTPELTALVREGGLDAAVVRVSGAVPAGLVRRVYHRETYVLAVPAAHRLAGERAVTPGMLDNEPMIMLPRALNPTLFDQWAGLFSRAGARLNVAQEVLTKHATVALVAAGLGVSPVPLSTAGTGRRDLAFIPFAGEVPELEFHLVARDEAHGPPLAAFLEELMTGKGSPEGAAAPDYPSSGS</sequence>
<dbReference type="InterPro" id="IPR005119">
    <property type="entry name" value="LysR_subst-bd"/>
</dbReference>
<dbReference type="PANTHER" id="PTHR30346">
    <property type="entry name" value="TRANSCRIPTIONAL DUAL REGULATOR HCAR-RELATED"/>
    <property type="match status" value="1"/>
</dbReference>
<dbReference type="PANTHER" id="PTHR30346:SF0">
    <property type="entry name" value="HCA OPERON TRANSCRIPTIONAL ACTIVATOR HCAR"/>
    <property type="match status" value="1"/>
</dbReference>
<keyword evidence="2" id="KW-0805">Transcription regulation</keyword>
<name>A0AA94TKD7_9BACT</name>
<dbReference type="InterPro" id="IPR036390">
    <property type="entry name" value="WH_DNA-bd_sf"/>
</dbReference>
<reference evidence="6 7" key="1">
    <citation type="submission" date="2019-03" db="EMBL/GenBank/DDBJ databases">
        <title>Genomic Encyclopedia of Type Strains, Phase IV (KMG-IV): sequencing the most valuable type-strain genomes for metagenomic binning, comparative biology and taxonomic classification.</title>
        <authorList>
            <person name="Goeker M."/>
        </authorList>
    </citation>
    <scope>NUCLEOTIDE SEQUENCE [LARGE SCALE GENOMIC DNA]</scope>
    <source>
        <strain evidence="6 7">DSM 101483</strain>
    </source>
</reference>
<evidence type="ECO:0000256" key="1">
    <source>
        <dbReference type="ARBA" id="ARBA00009437"/>
    </source>
</evidence>
<dbReference type="CDD" id="cd08414">
    <property type="entry name" value="PBP2_LTTR_aromatics_like"/>
    <property type="match status" value="1"/>
</dbReference>
<protein>
    <submittedName>
        <fullName evidence="6">LysR family transcriptional regulator</fullName>
    </submittedName>
</protein>
<dbReference type="SUPFAM" id="SSF53850">
    <property type="entry name" value="Periplasmic binding protein-like II"/>
    <property type="match status" value="1"/>
</dbReference>
<dbReference type="PRINTS" id="PR00039">
    <property type="entry name" value="HTHLYSR"/>
</dbReference>
<dbReference type="GO" id="GO:0032993">
    <property type="term" value="C:protein-DNA complex"/>
    <property type="evidence" value="ECO:0007669"/>
    <property type="project" value="TreeGrafter"/>
</dbReference>
<dbReference type="GO" id="GO:0003677">
    <property type="term" value="F:DNA binding"/>
    <property type="evidence" value="ECO:0007669"/>
    <property type="project" value="UniProtKB-KW"/>
</dbReference>
<comment type="similarity">
    <text evidence="1">Belongs to the LysR transcriptional regulatory family.</text>
</comment>
<comment type="caution">
    <text evidence="6">The sequence shown here is derived from an EMBL/GenBank/DDBJ whole genome shotgun (WGS) entry which is preliminary data.</text>
</comment>
<keyword evidence="3" id="KW-0238">DNA-binding</keyword>
<evidence type="ECO:0000313" key="7">
    <source>
        <dbReference type="Proteomes" id="UP000295506"/>
    </source>
</evidence>
<dbReference type="EMBL" id="SOBK01000001">
    <property type="protein sequence ID" value="TDT91808.1"/>
    <property type="molecule type" value="Genomic_DNA"/>
</dbReference>
<proteinExistence type="inferred from homology"/>
<evidence type="ECO:0000256" key="4">
    <source>
        <dbReference type="ARBA" id="ARBA00023163"/>
    </source>
</evidence>
<evidence type="ECO:0000256" key="2">
    <source>
        <dbReference type="ARBA" id="ARBA00023015"/>
    </source>
</evidence>
<dbReference type="PROSITE" id="PS50931">
    <property type="entry name" value="HTH_LYSR"/>
    <property type="match status" value="1"/>
</dbReference>
<dbReference type="Proteomes" id="UP000295506">
    <property type="component" value="Unassembled WGS sequence"/>
</dbReference>
<dbReference type="FunFam" id="1.10.10.10:FF:000001">
    <property type="entry name" value="LysR family transcriptional regulator"/>
    <property type="match status" value="1"/>
</dbReference>
<evidence type="ECO:0000313" key="6">
    <source>
        <dbReference type="EMBL" id="TDT91808.1"/>
    </source>
</evidence>
<dbReference type="Gene3D" id="3.40.190.10">
    <property type="entry name" value="Periplasmic binding protein-like II"/>
    <property type="match status" value="2"/>
</dbReference>
<evidence type="ECO:0000256" key="3">
    <source>
        <dbReference type="ARBA" id="ARBA00023125"/>
    </source>
</evidence>
<dbReference type="AlphaFoldDB" id="A0AA94TKD7"/>
<keyword evidence="4" id="KW-0804">Transcription</keyword>
<organism evidence="6 7">
    <name type="scientific">Pseudodesulfovibrio indicus</name>
    <dbReference type="NCBI Taxonomy" id="1716143"/>
    <lineage>
        <taxon>Bacteria</taxon>
        <taxon>Pseudomonadati</taxon>
        <taxon>Thermodesulfobacteriota</taxon>
        <taxon>Desulfovibrionia</taxon>
        <taxon>Desulfovibrionales</taxon>
        <taxon>Desulfovibrionaceae</taxon>
    </lineage>
</organism>
<dbReference type="SUPFAM" id="SSF46785">
    <property type="entry name" value="Winged helix' DNA-binding domain"/>
    <property type="match status" value="1"/>
</dbReference>
<gene>
    <name evidence="6" type="ORF">EDC59_101210</name>
</gene>
<dbReference type="GO" id="GO:0003700">
    <property type="term" value="F:DNA-binding transcription factor activity"/>
    <property type="evidence" value="ECO:0007669"/>
    <property type="project" value="InterPro"/>
</dbReference>
<dbReference type="InterPro" id="IPR000847">
    <property type="entry name" value="LysR_HTH_N"/>
</dbReference>
<feature type="domain" description="HTH lysR-type" evidence="5">
    <location>
        <begin position="1"/>
        <end position="53"/>
    </location>
</feature>
<dbReference type="Pfam" id="PF00126">
    <property type="entry name" value="HTH_1"/>
    <property type="match status" value="1"/>
</dbReference>